<dbReference type="STRING" id="671065.MetMK1DRAFT_00017400"/>
<dbReference type="AlphaFoldDB" id="H2C5B7"/>
<proteinExistence type="predicted"/>
<keyword evidence="2" id="KW-1185">Reference proteome</keyword>
<dbReference type="EMBL" id="JH597768">
    <property type="protein sequence ID" value="EHP68994.1"/>
    <property type="molecule type" value="Genomic_DNA"/>
</dbReference>
<sequence>MLKSYDAGWELHKRFYESIHKFLNNGANIILVENSEGSNEKDFIGFIQKGGLKYVKTIHPALNDIAEALYINIKGLDLNFGISKVIKNIPYSIYRLAFLIGLRTYEPAIKNVSFYSKFYFILSRYS</sequence>
<dbReference type="eggNOG" id="arCOG09883">
    <property type="taxonomic scope" value="Archaea"/>
</dbReference>
<evidence type="ECO:0000313" key="2">
    <source>
        <dbReference type="Proteomes" id="UP000003980"/>
    </source>
</evidence>
<dbReference type="Proteomes" id="UP000003980">
    <property type="component" value="Unassembled WGS sequence"/>
</dbReference>
<protein>
    <submittedName>
        <fullName evidence="1">Uncharacterized protein</fullName>
    </submittedName>
</protein>
<evidence type="ECO:0000313" key="1">
    <source>
        <dbReference type="EMBL" id="EHP68994.1"/>
    </source>
</evidence>
<reference evidence="1 2" key="1">
    <citation type="submission" date="2012-01" db="EMBL/GenBank/DDBJ databases">
        <title>Improved High-Quality Draft sequence of Metallosphaera yellowstonensis MK1.</title>
        <authorList>
            <consortium name="US DOE Joint Genome Institute"/>
            <person name="Lucas S."/>
            <person name="Han J."/>
            <person name="Cheng J.-F."/>
            <person name="Goodwin L."/>
            <person name="Pitluck S."/>
            <person name="Peters L."/>
            <person name="Teshima H."/>
            <person name="Detter J.C."/>
            <person name="Han C."/>
            <person name="Tapia R."/>
            <person name="Land M."/>
            <person name="Hauser L."/>
            <person name="Kyrpides N."/>
            <person name="Kozubal M."/>
            <person name="Macur R.E."/>
            <person name="Jay Z."/>
            <person name="Inskeep W."/>
            <person name="Woyke T."/>
        </authorList>
    </citation>
    <scope>NUCLEOTIDE SEQUENCE [LARGE SCALE GENOMIC DNA]</scope>
    <source>
        <strain evidence="1 2">MK1</strain>
    </source>
</reference>
<organism evidence="1 2">
    <name type="scientific">Metallosphaera yellowstonensis MK1</name>
    <dbReference type="NCBI Taxonomy" id="671065"/>
    <lineage>
        <taxon>Archaea</taxon>
        <taxon>Thermoproteota</taxon>
        <taxon>Thermoprotei</taxon>
        <taxon>Sulfolobales</taxon>
        <taxon>Sulfolobaceae</taxon>
        <taxon>Metallosphaera</taxon>
    </lineage>
</organism>
<dbReference type="HOGENOM" id="CLU_1976575_0_0_2"/>
<dbReference type="RefSeq" id="WP_009072556.1">
    <property type="nucleotide sequence ID" value="NZ_JH597768.1"/>
</dbReference>
<accession>H2C5B7</accession>
<name>H2C5B7_9CREN</name>
<gene>
    <name evidence="1" type="ORF">MetMK1DRAFT_00017400</name>
</gene>